<feature type="region of interest" description="Disordered" evidence="7">
    <location>
        <begin position="293"/>
        <end position="408"/>
    </location>
</feature>
<evidence type="ECO:0000313" key="9">
    <source>
        <dbReference type="EMBL" id="KAJ8766252.1"/>
    </source>
</evidence>
<dbReference type="SUPFAM" id="SSF57903">
    <property type="entry name" value="FYVE/PHD zinc finger"/>
    <property type="match status" value="1"/>
</dbReference>
<feature type="compositionally biased region" description="Polar residues" evidence="7">
    <location>
        <begin position="1077"/>
        <end position="1090"/>
    </location>
</feature>
<evidence type="ECO:0000256" key="2">
    <source>
        <dbReference type="ARBA" id="ARBA00022723"/>
    </source>
</evidence>
<sequence length="1203" mass="132580">MEDGRRSGEASGFVVKNKNSSGCLIVRKKGGGNVVGSSGGRKVFEGKKEKKRARMDFSDSGSSDELLMPPRRSLGSETIRVCNGLNDYKRGIEESGVDRKRNKGGVLRRNEGGFIGRNGEDLSERKRSRLDVFDFNEYEAGDGEMVRRKRFDGGSLEKGMFFGTMMMGRDSIGEEYETGSSRHGIADRRKSAHFERESGLSRGDSNGRGVSRHPISYNNYDSDEPIRVQGKNGVLKVMVNKKKKVGGSLRSYDHLEDEENRKGLRIEHTVKKNVLPRPSFYSEPKRVEKFGGFVGTERKPSKSMKSSLLKHHKFSDQGTEDSDTSLKLGRTTMEARHSVKSPSSIKKNKGHEQDSDGSDSSLKHGLKNVKTRKSMKGMSSGGVKTPSNQVPPVKVREGKVKRSTGTEKQKLRERIRGMLLDAGWTIDYRPRRNRDYLDAVYINPGGTAYWSIIKAYDALLKQLNDDEDEVKPRTDTSSFMPLSDEKQREDSENEIRKKSSSIKHDEESMNSDSHEEKLSSFIKQSNKSMKGRVNGNSYVSLNAKVLSSVHNLHDNNEEPSSGSIAQGRKSRKLGRCTLLVRNSNQGLNTESDGFVPHTGKLTLLAWLIDSGTVQPSQKVRYMNHGIHCGCCSKILTVSKFEIHAGSKLPCQIDAWNRQDSIERISFHSVDIDGDDPNDDTCGLCGDGGDLICCDGCPSTFHQSCLDIKMLPPGDWHCPNCTCKFCGVASENIIPGDETACSLLLTCVMCAKTYHKSCVEEMDALSVEADSFCGKKCRELFEQLQRYLGVKHELEAGFSWSLIHRTDSELDESLPGLPQRVECNSKLAVALSVMDECFLPIVDRRSGINLIHNVLYNTGSNFNRLNYSGFYTAILEKGDEIISAASIRFHGTRLAEMPFIELATYRRQGMCRRLFYALEMALCSMKVEKLIIPAISELTKTWTEICCRSSFGARKFARNLKTSKGVRKVESDGSKRCVPEVASKSDIGSSSGPELKCSNGGSERDSETDDVATANSDSQCRDNPSNDASMMSKFLGASHGVRSSVSLEDDKGSDIESSVRLDESSLDMKKLPDRDGSNGIQGMTNKTGAESTVLNNTGSCFQGDATTVNTEAHSGALSLSGSLLMNNILDASHELKSQLHLRDASHNAEEVEAKAASDLADANNGNACTFIDCRKTGGEIADVVCAQLLPSAEDPLAQSPEYEM</sequence>
<feature type="compositionally biased region" description="Basic and acidic residues" evidence="7">
    <location>
        <begin position="483"/>
        <end position="518"/>
    </location>
</feature>
<evidence type="ECO:0000256" key="5">
    <source>
        <dbReference type="ARBA" id="ARBA00023242"/>
    </source>
</evidence>
<dbReference type="CDD" id="cd15532">
    <property type="entry name" value="PHD2_CHD_II"/>
    <property type="match status" value="1"/>
</dbReference>
<evidence type="ECO:0000256" key="4">
    <source>
        <dbReference type="ARBA" id="ARBA00022833"/>
    </source>
</evidence>
<dbReference type="SMART" id="SM00249">
    <property type="entry name" value="PHD"/>
    <property type="match status" value="2"/>
</dbReference>
<accession>A0AAV8TH93</accession>
<keyword evidence="2" id="KW-0479">Metal-binding</keyword>
<feature type="compositionally biased region" description="Basic residues" evidence="7">
    <location>
        <begin position="364"/>
        <end position="375"/>
    </location>
</feature>
<feature type="compositionally biased region" description="Polar residues" evidence="7">
    <location>
        <begin position="521"/>
        <end position="530"/>
    </location>
</feature>
<feature type="compositionally biased region" description="Basic and acidic residues" evidence="7">
    <location>
        <begin position="184"/>
        <end position="199"/>
    </location>
</feature>
<keyword evidence="5" id="KW-0539">Nucleus</keyword>
<dbReference type="GO" id="GO:0005634">
    <property type="term" value="C:nucleus"/>
    <property type="evidence" value="ECO:0007669"/>
    <property type="project" value="UniProtKB-SubCell"/>
</dbReference>
<feature type="compositionally biased region" description="Basic and acidic residues" evidence="7">
    <location>
        <begin position="1047"/>
        <end position="1075"/>
    </location>
</feature>
<feature type="domain" description="PHD-type" evidence="8">
    <location>
        <begin position="678"/>
        <end position="723"/>
    </location>
</feature>
<dbReference type="Pfam" id="PF16135">
    <property type="entry name" value="TDBD"/>
    <property type="match status" value="1"/>
</dbReference>
<protein>
    <recommendedName>
        <fullName evidence="8">PHD-type domain-containing protein</fullName>
    </recommendedName>
</protein>
<evidence type="ECO:0000256" key="6">
    <source>
        <dbReference type="PROSITE-ProRule" id="PRU00146"/>
    </source>
</evidence>
<dbReference type="PANTHER" id="PTHR46508">
    <property type="entry name" value="PHD FINGER FAMILY PROTEIN"/>
    <property type="match status" value="1"/>
</dbReference>
<feature type="region of interest" description="Disordered" evidence="7">
    <location>
        <begin position="468"/>
        <end position="530"/>
    </location>
</feature>
<evidence type="ECO:0000259" key="8">
    <source>
        <dbReference type="PROSITE" id="PS50016"/>
    </source>
</evidence>
<evidence type="ECO:0000313" key="10">
    <source>
        <dbReference type="Proteomes" id="UP001159364"/>
    </source>
</evidence>
<name>A0AAV8TH93_9ROSI</name>
<evidence type="ECO:0000256" key="1">
    <source>
        <dbReference type="ARBA" id="ARBA00004123"/>
    </source>
</evidence>
<proteinExistence type="predicted"/>
<feature type="compositionally biased region" description="Basic and acidic residues" evidence="7">
    <location>
        <begin position="394"/>
        <end position="408"/>
    </location>
</feature>
<dbReference type="PANTHER" id="PTHR46508:SF3">
    <property type="entry name" value="ACYL-COA N-ACYLTRANSFERASE WITH RING_FYVE_PHD-TYPE ZINC FINGER PROTEIN"/>
    <property type="match status" value="1"/>
</dbReference>
<comment type="caution">
    <text evidence="9">The sequence shown here is derived from an EMBL/GenBank/DDBJ whole genome shotgun (WGS) entry which is preliminary data.</text>
</comment>
<evidence type="ECO:0000256" key="7">
    <source>
        <dbReference type="SAM" id="MobiDB-lite"/>
    </source>
</evidence>
<keyword evidence="4" id="KW-0862">Zinc</keyword>
<feature type="region of interest" description="Disordered" evidence="7">
    <location>
        <begin position="175"/>
        <end position="224"/>
    </location>
</feature>
<comment type="subcellular location">
    <subcellularLocation>
        <location evidence="1">Nucleus</location>
    </subcellularLocation>
</comment>
<dbReference type="Pfam" id="PF00628">
    <property type="entry name" value="PHD"/>
    <property type="match status" value="1"/>
</dbReference>
<feature type="region of interest" description="Disordered" evidence="7">
    <location>
        <begin position="979"/>
        <end position="1030"/>
    </location>
</feature>
<dbReference type="InterPro" id="IPR019787">
    <property type="entry name" value="Znf_PHD-finger"/>
</dbReference>
<dbReference type="AlphaFoldDB" id="A0AAV8TH93"/>
<reference evidence="9 10" key="1">
    <citation type="submission" date="2021-09" db="EMBL/GenBank/DDBJ databases">
        <title>Genomic insights and catalytic innovation underlie evolution of tropane alkaloids biosynthesis.</title>
        <authorList>
            <person name="Wang Y.-J."/>
            <person name="Tian T."/>
            <person name="Huang J.-P."/>
            <person name="Huang S.-X."/>
        </authorList>
    </citation>
    <scope>NUCLEOTIDE SEQUENCE [LARGE SCALE GENOMIC DNA]</scope>
    <source>
        <strain evidence="9">KIB-2018</strain>
        <tissue evidence="9">Leaf</tissue>
    </source>
</reference>
<feature type="region of interest" description="Disordered" evidence="7">
    <location>
        <begin position="1042"/>
        <end position="1090"/>
    </location>
</feature>
<feature type="region of interest" description="Disordered" evidence="7">
    <location>
        <begin position="26"/>
        <end position="72"/>
    </location>
</feature>
<dbReference type="Pfam" id="PF23209">
    <property type="entry name" value="IDM1_C"/>
    <property type="match status" value="1"/>
</dbReference>
<dbReference type="GO" id="GO:0008270">
    <property type="term" value="F:zinc ion binding"/>
    <property type="evidence" value="ECO:0007669"/>
    <property type="project" value="UniProtKB-KW"/>
</dbReference>
<dbReference type="InterPro" id="IPR011011">
    <property type="entry name" value="Znf_FYVE_PHD"/>
</dbReference>
<dbReference type="InterPro" id="IPR056511">
    <property type="entry name" value="IDM1_C"/>
</dbReference>
<dbReference type="Pfam" id="PF22970">
    <property type="entry name" value="DUF7028"/>
    <property type="match status" value="1"/>
</dbReference>
<dbReference type="InterPro" id="IPR032308">
    <property type="entry name" value="TDBD"/>
</dbReference>
<dbReference type="InterPro" id="IPR001965">
    <property type="entry name" value="Znf_PHD"/>
</dbReference>
<gene>
    <name evidence="9" type="ORF">K2173_022311</name>
</gene>
<dbReference type="InterPro" id="IPR054292">
    <property type="entry name" value="DUF7028"/>
</dbReference>
<organism evidence="9 10">
    <name type="scientific">Erythroxylum novogranatense</name>
    <dbReference type="NCBI Taxonomy" id="1862640"/>
    <lineage>
        <taxon>Eukaryota</taxon>
        <taxon>Viridiplantae</taxon>
        <taxon>Streptophyta</taxon>
        <taxon>Embryophyta</taxon>
        <taxon>Tracheophyta</taxon>
        <taxon>Spermatophyta</taxon>
        <taxon>Magnoliopsida</taxon>
        <taxon>eudicotyledons</taxon>
        <taxon>Gunneridae</taxon>
        <taxon>Pentapetalae</taxon>
        <taxon>rosids</taxon>
        <taxon>fabids</taxon>
        <taxon>Malpighiales</taxon>
        <taxon>Erythroxylaceae</taxon>
        <taxon>Erythroxylum</taxon>
    </lineage>
</organism>
<dbReference type="Gene3D" id="3.30.40.10">
    <property type="entry name" value="Zinc/RING finger domain, C3HC4 (zinc finger)"/>
    <property type="match status" value="1"/>
</dbReference>
<dbReference type="EMBL" id="JAIWQS010000005">
    <property type="protein sequence ID" value="KAJ8766252.1"/>
    <property type="molecule type" value="Genomic_DNA"/>
</dbReference>
<keyword evidence="3 6" id="KW-0863">Zinc-finger</keyword>
<dbReference type="Proteomes" id="UP001159364">
    <property type="component" value="Linkage Group LG05"/>
</dbReference>
<dbReference type="PROSITE" id="PS50016">
    <property type="entry name" value="ZF_PHD_2"/>
    <property type="match status" value="1"/>
</dbReference>
<feature type="compositionally biased region" description="Polar residues" evidence="7">
    <location>
        <begin position="1012"/>
        <end position="1028"/>
    </location>
</feature>
<dbReference type="InterPro" id="IPR013083">
    <property type="entry name" value="Znf_RING/FYVE/PHD"/>
</dbReference>
<evidence type="ECO:0000256" key="3">
    <source>
        <dbReference type="ARBA" id="ARBA00022771"/>
    </source>
</evidence>
<keyword evidence="10" id="KW-1185">Reference proteome</keyword>